<dbReference type="GeneID" id="20814263"/>
<proteinExistence type="predicted"/>
<sequence length="279" mass="30780">MAKQLPKHNGSREPLHDHNLSVAHFLPLTDHERRTWNDDAAVNPRNFSASVSPPRPRSLQSAQAILDALDTLDAFFLPSAYGSPTASQYFSCAKRFCTTLNRRFPITPLSVPVVVAWLDDQFHSFGSAIATDFQYARRPSVYTQSFTTFDINRPASYQLQMCITQAYLVSQPTRTVHHNPTRHSTTTVQSDSIGQHSTAQHSRVGIPPAVRDNIPTSDGKSICLRFLSNKGCNAGPLGALCGRGSRARIHAIPTRLPSSVSSHIVTHLNGLKQEYSHLA</sequence>
<feature type="region of interest" description="Disordered" evidence="1">
    <location>
        <begin position="176"/>
        <end position="211"/>
    </location>
</feature>
<dbReference type="OrthoDB" id="123817at2759"/>
<feature type="compositionally biased region" description="Polar residues" evidence="1">
    <location>
        <begin position="182"/>
        <end position="201"/>
    </location>
</feature>
<gene>
    <name evidence="2" type="ORF">H257_12267</name>
</gene>
<evidence type="ECO:0000313" key="2">
    <source>
        <dbReference type="EMBL" id="ETV72937.1"/>
    </source>
</evidence>
<reference evidence="2" key="1">
    <citation type="submission" date="2013-12" db="EMBL/GenBank/DDBJ databases">
        <title>The Genome Sequence of Aphanomyces astaci APO3.</title>
        <authorList>
            <consortium name="The Broad Institute Genomics Platform"/>
            <person name="Russ C."/>
            <person name="Tyler B."/>
            <person name="van West P."/>
            <person name="Dieguez-Uribeondo J."/>
            <person name="Young S.K."/>
            <person name="Zeng Q."/>
            <person name="Gargeya S."/>
            <person name="Fitzgerald M."/>
            <person name="Abouelleil A."/>
            <person name="Alvarado L."/>
            <person name="Chapman S.B."/>
            <person name="Gainer-Dewar J."/>
            <person name="Goldberg J."/>
            <person name="Griggs A."/>
            <person name="Gujja S."/>
            <person name="Hansen M."/>
            <person name="Howarth C."/>
            <person name="Imamovic A."/>
            <person name="Ireland A."/>
            <person name="Larimer J."/>
            <person name="McCowan C."/>
            <person name="Murphy C."/>
            <person name="Pearson M."/>
            <person name="Poon T.W."/>
            <person name="Priest M."/>
            <person name="Roberts A."/>
            <person name="Saif S."/>
            <person name="Shea T."/>
            <person name="Sykes S."/>
            <person name="Wortman J."/>
            <person name="Nusbaum C."/>
            <person name="Birren B."/>
        </authorList>
    </citation>
    <scope>NUCLEOTIDE SEQUENCE [LARGE SCALE GENOMIC DNA]</scope>
    <source>
        <strain evidence="2">APO3</strain>
    </source>
</reference>
<dbReference type="AlphaFoldDB" id="W4FZN2"/>
<accession>W4FZN2</accession>
<organism evidence="2">
    <name type="scientific">Aphanomyces astaci</name>
    <name type="common">Crayfish plague agent</name>
    <dbReference type="NCBI Taxonomy" id="112090"/>
    <lineage>
        <taxon>Eukaryota</taxon>
        <taxon>Sar</taxon>
        <taxon>Stramenopiles</taxon>
        <taxon>Oomycota</taxon>
        <taxon>Saprolegniomycetes</taxon>
        <taxon>Saprolegniales</taxon>
        <taxon>Verrucalvaceae</taxon>
        <taxon>Aphanomyces</taxon>
    </lineage>
</organism>
<dbReference type="RefSeq" id="XP_009837723.1">
    <property type="nucleotide sequence ID" value="XM_009839421.1"/>
</dbReference>
<dbReference type="EMBL" id="KI913152">
    <property type="protein sequence ID" value="ETV72937.1"/>
    <property type="molecule type" value="Genomic_DNA"/>
</dbReference>
<name>W4FZN2_APHAT</name>
<dbReference type="VEuPathDB" id="FungiDB:H257_12267"/>
<protein>
    <submittedName>
        <fullName evidence="2">Uncharacterized protein</fullName>
    </submittedName>
</protein>
<evidence type="ECO:0000256" key="1">
    <source>
        <dbReference type="SAM" id="MobiDB-lite"/>
    </source>
</evidence>